<evidence type="ECO:0000313" key="3">
    <source>
        <dbReference type="Proteomes" id="UP000800036"/>
    </source>
</evidence>
<dbReference type="AlphaFoldDB" id="A0A6A5ULJ7"/>
<accession>A0A6A5ULJ7</accession>
<dbReference type="OrthoDB" id="3789754at2759"/>
<protein>
    <submittedName>
        <fullName evidence="2">Uncharacterized protein</fullName>
    </submittedName>
</protein>
<sequence length="123" mass="13812">MSLTEKTTLSVRSSASRSSSPQRQITQLRTAHPPISLHPLAAAGEYVPKAVVPRIRALQTRLRHRLEREYILACLRDALEQDPTYKASLLFDPIEDAAYYDEEEANAALVLDRVKAVFQGTHL</sequence>
<reference evidence="2" key="1">
    <citation type="journal article" date="2020" name="Stud. Mycol.">
        <title>101 Dothideomycetes genomes: a test case for predicting lifestyles and emergence of pathogens.</title>
        <authorList>
            <person name="Haridas S."/>
            <person name="Albert R."/>
            <person name="Binder M."/>
            <person name="Bloem J."/>
            <person name="Labutti K."/>
            <person name="Salamov A."/>
            <person name="Andreopoulos B."/>
            <person name="Baker S."/>
            <person name="Barry K."/>
            <person name="Bills G."/>
            <person name="Bluhm B."/>
            <person name="Cannon C."/>
            <person name="Castanera R."/>
            <person name="Culley D."/>
            <person name="Daum C."/>
            <person name="Ezra D."/>
            <person name="Gonzalez J."/>
            <person name="Henrissat B."/>
            <person name="Kuo A."/>
            <person name="Liang C."/>
            <person name="Lipzen A."/>
            <person name="Lutzoni F."/>
            <person name="Magnuson J."/>
            <person name="Mondo S."/>
            <person name="Nolan M."/>
            <person name="Ohm R."/>
            <person name="Pangilinan J."/>
            <person name="Park H.-J."/>
            <person name="Ramirez L."/>
            <person name="Alfaro M."/>
            <person name="Sun H."/>
            <person name="Tritt A."/>
            <person name="Yoshinaga Y."/>
            <person name="Zwiers L.-H."/>
            <person name="Turgeon B."/>
            <person name="Goodwin S."/>
            <person name="Spatafora J."/>
            <person name="Crous P."/>
            <person name="Grigoriev I."/>
        </authorList>
    </citation>
    <scope>NUCLEOTIDE SEQUENCE</scope>
    <source>
        <strain evidence="2">CBS 107.79</strain>
    </source>
</reference>
<feature type="region of interest" description="Disordered" evidence="1">
    <location>
        <begin position="1"/>
        <end position="30"/>
    </location>
</feature>
<dbReference type="Proteomes" id="UP000800036">
    <property type="component" value="Unassembled WGS sequence"/>
</dbReference>
<dbReference type="EMBL" id="ML976757">
    <property type="protein sequence ID" value="KAF1965725.1"/>
    <property type="molecule type" value="Genomic_DNA"/>
</dbReference>
<evidence type="ECO:0000256" key="1">
    <source>
        <dbReference type="SAM" id="MobiDB-lite"/>
    </source>
</evidence>
<keyword evidence="3" id="KW-1185">Reference proteome</keyword>
<name>A0A6A5ULJ7_9PLEO</name>
<proteinExistence type="predicted"/>
<feature type="compositionally biased region" description="Low complexity" evidence="1">
    <location>
        <begin position="10"/>
        <end position="20"/>
    </location>
</feature>
<gene>
    <name evidence="2" type="ORF">BU23DRAFT_18963</name>
</gene>
<evidence type="ECO:0000313" key="2">
    <source>
        <dbReference type="EMBL" id="KAF1965725.1"/>
    </source>
</evidence>
<organism evidence="2 3">
    <name type="scientific">Bimuria novae-zelandiae CBS 107.79</name>
    <dbReference type="NCBI Taxonomy" id="1447943"/>
    <lineage>
        <taxon>Eukaryota</taxon>
        <taxon>Fungi</taxon>
        <taxon>Dikarya</taxon>
        <taxon>Ascomycota</taxon>
        <taxon>Pezizomycotina</taxon>
        <taxon>Dothideomycetes</taxon>
        <taxon>Pleosporomycetidae</taxon>
        <taxon>Pleosporales</taxon>
        <taxon>Massarineae</taxon>
        <taxon>Didymosphaeriaceae</taxon>
        <taxon>Bimuria</taxon>
    </lineage>
</organism>